<proteinExistence type="inferred from homology"/>
<evidence type="ECO:0000256" key="3">
    <source>
        <dbReference type="ARBA" id="ARBA00022980"/>
    </source>
</evidence>
<dbReference type="PROSITE" id="PS01193">
    <property type="entry name" value="RIBOSOMAL_S8E"/>
    <property type="match status" value="1"/>
</dbReference>
<dbReference type="GO" id="GO:0005840">
    <property type="term" value="C:ribosome"/>
    <property type="evidence" value="ECO:0007669"/>
    <property type="project" value="UniProtKB-KW"/>
</dbReference>
<dbReference type="GO" id="GO:0006412">
    <property type="term" value="P:translation"/>
    <property type="evidence" value="ECO:0007669"/>
    <property type="project" value="UniProtKB-UniRule"/>
</dbReference>
<dbReference type="AlphaFoldDB" id="A0AAE3HC27"/>
<dbReference type="InterPro" id="IPR022309">
    <property type="entry name" value="Ribosomal_Se8/biogenesis_NSA2"/>
</dbReference>
<evidence type="ECO:0000256" key="4">
    <source>
        <dbReference type="ARBA" id="ARBA00023274"/>
    </source>
</evidence>
<dbReference type="InterPro" id="IPR020919">
    <property type="entry name" value="Ribosomal_protein_eS8_arc"/>
</dbReference>
<comment type="similarity">
    <text evidence="1 6">Belongs to the eukaryotic ribosomal protein eS8 family.</text>
</comment>
<evidence type="ECO:0000256" key="2">
    <source>
        <dbReference type="ARBA" id="ARBA00011458"/>
    </source>
</evidence>
<evidence type="ECO:0000256" key="5">
    <source>
        <dbReference type="ARBA" id="ARBA00035277"/>
    </source>
</evidence>
<evidence type="ECO:0000256" key="6">
    <source>
        <dbReference type="HAMAP-Rule" id="MF_00029"/>
    </source>
</evidence>
<dbReference type="Proteomes" id="UP001206983">
    <property type="component" value="Unassembled WGS sequence"/>
</dbReference>
<keyword evidence="8" id="KW-1185">Reference proteome</keyword>
<dbReference type="EMBL" id="JTEO01000004">
    <property type="protein sequence ID" value="MCQ6963058.1"/>
    <property type="molecule type" value="Genomic_DNA"/>
</dbReference>
<reference evidence="7 8" key="1">
    <citation type="journal article" date="2011" name="Appl. Environ. Microbiol.">
        <title>Methanogenic archaea isolated from Taiwan's Chelungpu fault.</title>
        <authorList>
            <person name="Wu S.Y."/>
            <person name="Lai M.C."/>
        </authorList>
    </citation>
    <scope>NUCLEOTIDE SEQUENCE [LARGE SCALE GENOMIC DNA]</scope>
    <source>
        <strain evidence="7 8">St545Mb</strain>
    </source>
</reference>
<accession>A0AAE3HC27</accession>
<dbReference type="InterPro" id="IPR018283">
    <property type="entry name" value="Ribosomal_eS8_CS"/>
</dbReference>
<dbReference type="GO" id="GO:1990904">
    <property type="term" value="C:ribonucleoprotein complex"/>
    <property type="evidence" value="ECO:0007669"/>
    <property type="project" value="UniProtKB-KW"/>
</dbReference>
<dbReference type="Gene3D" id="2.40.10.310">
    <property type="match status" value="1"/>
</dbReference>
<protein>
    <recommendedName>
        <fullName evidence="5 6">Small ribosomal subunit protein eS8</fullName>
    </recommendedName>
</protein>
<keyword evidence="3 6" id="KW-0689">Ribosomal protein</keyword>
<evidence type="ECO:0000313" key="7">
    <source>
        <dbReference type="EMBL" id="MCQ6963058.1"/>
    </source>
</evidence>
<sequence>MKWQGRSRRSYTGAKVKAFRSKRKFELGRESADTRIAETKRKNVSTTGGNRKVRLLQCDVVNVTDAQGKTQKTTISTVVGNTANEHYVRRNILTKGSVIKTALGNAKITSRPGQDGVVNAVLVE</sequence>
<dbReference type="CDD" id="cd11382">
    <property type="entry name" value="Ribosomal_S8e"/>
    <property type="match status" value="1"/>
</dbReference>
<keyword evidence="4 6" id="KW-0687">Ribonucleoprotein</keyword>
<dbReference type="NCBIfam" id="TIGR00307">
    <property type="entry name" value="eS8"/>
    <property type="match status" value="1"/>
</dbReference>
<name>A0AAE3HC27_9EURY</name>
<dbReference type="HAMAP" id="MF_00029">
    <property type="entry name" value="Ribosomal_eS8"/>
    <property type="match status" value="1"/>
</dbReference>
<dbReference type="GO" id="GO:0003735">
    <property type="term" value="F:structural constituent of ribosome"/>
    <property type="evidence" value="ECO:0007669"/>
    <property type="project" value="InterPro"/>
</dbReference>
<dbReference type="InterPro" id="IPR001047">
    <property type="entry name" value="Ribosomal_eS8"/>
</dbReference>
<evidence type="ECO:0000256" key="1">
    <source>
        <dbReference type="ARBA" id="ARBA00005257"/>
    </source>
</evidence>
<evidence type="ECO:0000313" key="8">
    <source>
        <dbReference type="Proteomes" id="UP001206983"/>
    </source>
</evidence>
<dbReference type="RefSeq" id="WP_256622949.1">
    <property type="nucleotide sequence ID" value="NZ_JTEO01000004.1"/>
</dbReference>
<gene>
    <name evidence="6" type="primary">rps8e</name>
    <name evidence="7" type="ORF">PV02_08420</name>
</gene>
<comment type="caution">
    <text evidence="7">The sequence shown here is derived from an EMBL/GenBank/DDBJ whole genome shotgun (WGS) entry which is preliminary data.</text>
</comment>
<dbReference type="Pfam" id="PF01201">
    <property type="entry name" value="Ribosomal_S8e"/>
    <property type="match status" value="1"/>
</dbReference>
<comment type="subunit">
    <text evidence="2 6">Part of the 30S ribosomal subunit.</text>
</comment>
<dbReference type="PANTHER" id="PTHR10394">
    <property type="entry name" value="40S RIBOSOMAL PROTEIN S8"/>
    <property type="match status" value="1"/>
</dbReference>
<organism evidence="7 8">
    <name type="scientific">Methanolobus chelungpuianus</name>
    <dbReference type="NCBI Taxonomy" id="502115"/>
    <lineage>
        <taxon>Archaea</taxon>
        <taxon>Methanobacteriati</taxon>
        <taxon>Methanobacteriota</taxon>
        <taxon>Stenosarchaea group</taxon>
        <taxon>Methanomicrobia</taxon>
        <taxon>Methanosarcinales</taxon>
        <taxon>Methanosarcinaceae</taxon>
        <taxon>Methanolobus</taxon>
    </lineage>
</organism>